<dbReference type="Proteomes" id="UP000503447">
    <property type="component" value="Chromosome"/>
</dbReference>
<dbReference type="KEGG" id="ftj:FTUN_0880"/>
<name>A0A6M5YIK9_9BACT</name>
<keyword evidence="2" id="KW-1185">Reference proteome</keyword>
<gene>
    <name evidence="1" type="ORF">FTUN_0880</name>
</gene>
<dbReference type="AlphaFoldDB" id="A0A6M5YIK9"/>
<dbReference type="RefSeq" id="WP_171469574.1">
    <property type="nucleotide sequence ID" value="NZ_CP053452.2"/>
</dbReference>
<proteinExistence type="predicted"/>
<sequence>MTRSLLLDPADPAAVAPDVFRRVWRTGLDEPGFALLRLARAIDSVALRRAMMELVAAFPVAFVPERFGRFDQKVSSKFHRDGAPLASLLVLGYEPTAVRSRFWIADASAAAVAAGLPLPDYLAAHNPMFPAGEAKLAPFITELDLPHGAAVKPGFAGDRSRGSTSEEFILVVNNSLLPFGNGNSLGVLHKAVVTSPDSLNTSQRVINSVGFTPRTASAPGLPPAEHERFLTRDDLD</sequence>
<evidence type="ECO:0000313" key="1">
    <source>
        <dbReference type="EMBL" id="QJW93374.1"/>
    </source>
</evidence>
<reference evidence="2" key="1">
    <citation type="submission" date="2020-05" db="EMBL/GenBank/DDBJ databases">
        <title>Frigoriglobus tundricola gen. nov., sp. nov., a psychrotolerant cellulolytic planctomycete of the family Gemmataceae with two divergent copies of 16S rRNA gene.</title>
        <authorList>
            <person name="Kulichevskaya I.S."/>
            <person name="Ivanova A.A."/>
            <person name="Naumoff D.G."/>
            <person name="Beletsky A.V."/>
            <person name="Rijpstra W.I.C."/>
            <person name="Sinninghe Damste J.S."/>
            <person name="Mardanov A.V."/>
            <person name="Ravin N.V."/>
            <person name="Dedysh S.N."/>
        </authorList>
    </citation>
    <scope>NUCLEOTIDE SEQUENCE [LARGE SCALE GENOMIC DNA]</scope>
    <source>
        <strain evidence="2">PL17</strain>
    </source>
</reference>
<protein>
    <submittedName>
        <fullName evidence="1">Uncharacterized protein</fullName>
    </submittedName>
</protein>
<accession>A0A6M5YIK9</accession>
<organism evidence="1 2">
    <name type="scientific">Frigoriglobus tundricola</name>
    <dbReference type="NCBI Taxonomy" id="2774151"/>
    <lineage>
        <taxon>Bacteria</taxon>
        <taxon>Pseudomonadati</taxon>
        <taxon>Planctomycetota</taxon>
        <taxon>Planctomycetia</taxon>
        <taxon>Gemmatales</taxon>
        <taxon>Gemmataceae</taxon>
        <taxon>Frigoriglobus</taxon>
    </lineage>
</organism>
<evidence type="ECO:0000313" key="2">
    <source>
        <dbReference type="Proteomes" id="UP000503447"/>
    </source>
</evidence>
<dbReference type="EMBL" id="CP053452">
    <property type="protein sequence ID" value="QJW93374.1"/>
    <property type="molecule type" value="Genomic_DNA"/>
</dbReference>